<dbReference type="GO" id="GO:0003677">
    <property type="term" value="F:DNA binding"/>
    <property type="evidence" value="ECO:0007669"/>
    <property type="project" value="InterPro"/>
</dbReference>
<proteinExistence type="predicted"/>
<evidence type="ECO:0000259" key="2">
    <source>
        <dbReference type="Pfam" id="PF13464"/>
    </source>
</evidence>
<evidence type="ECO:0000256" key="1">
    <source>
        <dbReference type="SAM" id="Phobius"/>
    </source>
</evidence>
<dbReference type="Pfam" id="PF13413">
    <property type="entry name" value="HTH_25"/>
    <property type="match status" value="1"/>
</dbReference>
<organism evidence="3 4">
    <name type="scientific">candidate division WS6 bacterium GW2011_GWE1_34_7</name>
    <dbReference type="NCBI Taxonomy" id="1619093"/>
    <lineage>
        <taxon>Bacteria</taxon>
        <taxon>Candidatus Dojkabacteria</taxon>
    </lineage>
</organism>
<dbReference type="AlphaFoldDB" id="A0A0G0B9A1"/>
<dbReference type="Gene3D" id="1.10.260.40">
    <property type="entry name" value="lambda repressor-like DNA-binding domains"/>
    <property type="match status" value="1"/>
</dbReference>
<keyword evidence="1" id="KW-0472">Membrane</keyword>
<feature type="transmembrane region" description="Helical" evidence="1">
    <location>
        <begin position="104"/>
        <end position="123"/>
    </location>
</feature>
<protein>
    <recommendedName>
        <fullName evidence="2">Cytoskeleton protein RodZ-like C-terminal domain-containing protein</fullName>
    </recommendedName>
</protein>
<accession>A0A0G0B9A1</accession>
<dbReference type="Pfam" id="PF09136">
    <property type="entry name" value="Glucodextran_B"/>
    <property type="match status" value="1"/>
</dbReference>
<feature type="domain" description="Cytoskeleton protein RodZ-like C-terminal" evidence="2">
    <location>
        <begin position="236"/>
        <end position="296"/>
    </location>
</feature>
<dbReference type="EMBL" id="LBPV01000007">
    <property type="protein sequence ID" value="KKP65988.1"/>
    <property type="molecule type" value="Genomic_DNA"/>
</dbReference>
<dbReference type="PANTHER" id="PTHR34475:SF1">
    <property type="entry name" value="CYTOSKELETON PROTEIN RODZ"/>
    <property type="match status" value="1"/>
</dbReference>
<sequence>MVTAGEVIKNKRESLKKDLSGVSTDTKIQKRYLEYIENNQFEKFDSKVFATGFIKIYATYLGLDVEKILALYRRSTLVDVKPKNTKNILTQKRKFPHIQISPKFLAIFTLITFLLLIVGYVGYQIYKFQTPPMLNIIQPIDEYVSEEEILVLKGLTQNSVLIFVNDQPVEVSNNGEFETEVTLIEGVNTITVKAKKSSNSNLEIKKTVKVIYSPTQQEEIEEDIKEFLLTLSITQSPSWIKLDIDNENKISQVLQPNTIHEFEVVEKFTLVTGRVQNTKLEINGEDISLTASNVTGITQITCTVVNNELECQ</sequence>
<dbReference type="Pfam" id="PF13464">
    <property type="entry name" value="RodZ_C"/>
    <property type="match status" value="1"/>
</dbReference>
<dbReference type="InterPro" id="IPR013783">
    <property type="entry name" value="Ig-like_fold"/>
</dbReference>
<reference evidence="3 4" key="1">
    <citation type="journal article" date="2015" name="Nature">
        <title>rRNA introns, odd ribosomes, and small enigmatic genomes across a large radiation of phyla.</title>
        <authorList>
            <person name="Brown C.T."/>
            <person name="Hug L.A."/>
            <person name="Thomas B.C."/>
            <person name="Sharon I."/>
            <person name="Castelle C.J."/>
            <person name="Singh A."/>
            <person name="Wilkins M.J."/>
            <person name="Williams K.H."/>
            <person name="Banfield J.F."/>
        </authorList>
    </citation>
    <scope>NUCLEOTIDE SEQUENCE [LARGE SCALE GENOMIC DNA]</scope>
</reference>
<evidence type="ECO:0000313" key="3">
    <source>
        <dbReference type="EMBL" id="KKP65988.1"/>
    </source>
</evidence>
<dbReference type="PANTHER" id="PTHR34475">
    <property type="match status" value="1"/>
</dbReference>
<dbReference type="Gene3D" id="2.60.40.10">
    <property type="entry name" value="Immunoglobulins"/>
    <property type="match status" value="1"/>
</dbReference>
<dbReference type="Proteomes" id="UP000033866">
    <property type="component" value="Unassembled WGS sequence"/>
</dbReference>
<name>A0A0G0B9A1_9BACT</name>
<gene>
    <name evidence="3" type="ORF">UR61_C0007G0008</name>
</gene>
<dbReference type="InterPro" id="IPR050400">
    <property type="entry name" value="Bact_Cytoskel_RodZ"/>
</dbReference>
<comment type="caution">
    <text evidence="3">The sequence shown here is derived from an EMBL/GenBank/DDBJ whole genome shotgun (WGS) entry which is preliminary data.</text>
</comment>
<dbReference type="InterPro" id="IPR010982">
    <property type="entry name" value="Lambda_DNA-bd_dom_sf"/>
</dbReference>
<keyword evidence="1" id="KW-0812">Transmembrane</keyword>
<evidence type="ECO:0000313" key="4">
    <source>
        <dbReference type="Proteomes" id="UP000033866"/>
    </source>
</evidence>
<dbReference type="InterPro" id="IPR025194">
    <property type="entry name" value="RodZ-like_C"/>
</dbReference>
<keyword evidence="1" id="KW-1133">Transmembrane helix</keyword>